<accession>A0A8J3UTD6</accession>
<evidence type="ECO:0000313" key="3">
    <source>
        <dbReference type="Proteomes" id="UP000644610"/>
    </source>
</evidence>
<dbReference type="EMBL" id="BOOQ01000058">
    <property type="protein sequence ID" value="GII50948.1"/>
    <property type="molecule type" value="Genomic_DNA"/>
</dbReference>
<reference evidence="2" key="1">
    <citation type="submission" date="2021-01" db="EMBL/GenBank/DDBJ databases">
        <title>Whole genome shotgun sequence of Planotetraspora silvatica NBRC 100141.</title>
        <authorList>
            <person name="Komaki H."/>
            <person name="Tamura T."/>
        </authorList>
    </citation>
    <scope>NUCLEOTIDE SEQUENCE</scope>
    <source>
        <strain evidence="2">NBRC 100141</strain>
    </source>
</reference>
<dbReference type="AlphaFoldDB" id="A0A8J3UTD6"/>
<sequence length="64" mass="6804">MHTDGAELPGSALAVAGIPLPTLDSQRAVLLDITRLPSPIAAPDGPCRWSRASWPRTTQEEKIA</sequence>
<keyword evidence="3" id="KW-1185">Reference proteome</keyword>
<feature type="region of interest" description="Disordered" evidence="1">
    <location>
        <begin position="42"/>
        <end position="64"/>
    </location>
</feature>
<comment type="caution">
    <text evidence="2">The sequence shown here is derived from an EMBL/GenBank/DDBJ whole genome shotgun (WGS) entry which is preliminary data.</text>
</comment>
<dbReference type="RefSeq" id="WP_203980409.1">
    <property type="nucleotide sequence ID" value="NZ_BAAAKY010000075.1"/>
</dbReference>
<proteinExistence type="predicted"/>
<protein>
    <submittedName>
        <fullName evidence="2">Uncharacterized protein</fullName>
    </submittedName>
</protein>
<evidence type="ECO:0000313" key="2">
    <source>
        <dbReference type="EMBL" id="GII50948.1"/>
    </source>
</evidence>
<organism evidence="2 3">
    <name type="scientific">Planotetraspora silvatica</name>
    <dbReference type="NCBI Taxonomy" id="234614"/>
    <lineage>
        <taxon>Bacteria</taxon>
        <taxon>Bacillati</taxon>
        <taxon>Actinomycetota</taxon>
        <taxon>Actinomycetes</taxon>
        <taxon>Streptosporangiales</taxon>
        <taxon>Streptosporangiaceae</taxon>
        <taxon>Planotetraspora</taxon>
    </lineage>
</organism>
<evidence type="ECO:0000256" key="1">
    <source>
        <dbReference type="SAM" id="MobiDB-lite"/>
    </source>
</evidence>
<gene>
    <name evidence="2" type="ORF">Psi02_73720</name>
</gene>
<dbReference type="Proteomes" id="UP000644610">
    <property type="component" value="Unassembled WGS sequence"/>
</dbReference>
<name>A0A8J3UTD6_9ACTN</name>